<evidence type="ECO:0000259" key="4">
    <source>
        <dbReference type="Pfam" id="PF10145"/>
    </source>
</evidence>
<evidence type="ECO:0000256" key="3">
    <source>
        <dbReference type="SAM" id="Phobius"/>
    </source>
</evidence>
<feature type="coiled-coil region" evidence="1">
    <location>
        <begin position="1055"/>
        <end position="1117"/>
    </location>
</feature>
<feature type="transmembrane region" description="Helical" evidence="3">
    <location>
        <begin position="469"/>
        <end position="490"/>
    </location>
</feature>
<dbReference type="PANTHER" id="PTHR23159:SF31">
    <property type="entry name" value="CENTROSOME-ASSOCIATED PROTEIN CEP250 ISOFORM X1"/>
    <property type="match status" value="1"/>
</dbReference>
<evidence type="ECO:0000256" key="2">
    <source>
        <dbReference type="SAM" id="MobiDB-lite"/>
    </source>
</evidence>
<proteinExistence type="predicted"/>
<dbReference type="Proteomes" id="UP001207626">
    <property type="component" value="Unassembled WGS sequence"/>
</dbReference>
<name>A0ABT4DSH0_9BACL</name>
<feature type="coiled-coil region" evidence="1">
    <location>
        <begin position="1383"/>
        <end position="1529"/>
    </location>
</feature>
<organism evidence="5 6">
    <name type="scientific">Paenibacillus apiarius</name>
    <dbReference type="NCBI Taxonomy" id="46240"/>
    <lineage>
        <taxon>Bacteria</taxon>
        <taxon>Bacillati</taxon>
        <taxon>Bacillota</taxon>
        <taxon>Bacilli</taxon>
        <taxon>Bacillales</taxon>
        <taxon>Paenibacillaceae</taxon>
        <taxon>Paenibacillus</taxon>
    </lineage>
</organism>
<keyword evidence="1" id="KW-0175">Coiled coil</keyword>
<dbReference type="RefSeq" id="WP_087433143.1">
    <property type="nucleotide sequence ID" value="NZ_JAMDLV010000064.1"/>
</dbReference>
<comment type="caution">
    <text evidence="5">The sequence shown here is derived from an EMBL/GenBank/DDBJ whole genome shotgun (WGS) entry which is preliminary data.</text>
</comment>
<dbReference type="PANTHER" id="PTHR23159">
    <property type="entry name" value="CENTROSOMAL PROTEIN 2"/>
    <property type="match status" value="1"/>
</dbReference>
<sequence length="1859" mass="207496">MKNDVTLLTGSLDITKTVEEINKAIKKIEKHPKLRKVKLIIDNNPSKSIQSIAASFHKLNQESNEHSRMLKNLTSQYKSLELGKIVTTASAAALAAFQDQLQSAEKKTNLWSTALERLKTPLRLLQITANTIIEVDKQMTQLKLVMNESTDFDSLLAKNINSAKELGRSITDLNAATSSFAKKGYSEQDALELAKTSVVTQNISDLTPDQSVQILTTAMSAFNIEASKGITIIDKLDDVDNRYHVTTSDLADALNKAAYTAKSYGVSLDDLIGHSTAIMTVTHETGAAVGDSIRTIYSNLMSSSDAAAELSNIGISFKESSGQAKTASAILEELSAKWSSLSAATQQNIAVTLAGKDELTSFLALMNNYETALDATESSLHSRGAAIKQNGIYMQSLEARINTMKTAWEELALKMGDAVITDSLIQLISAASALGDVFSWLTEHFGVLPIVLGTTAAALHMLNAGFKSFIATNAITIAGLFGVAPAAAAASTGVRGLSAAINSLKIGLKGLAASTGIGLLFAAAGTVLEWFINKTSDTKDSMDGLNDSFERAAQKSSDFDHLKALSQQYEELARSENLNAQEKNKLASIENELQTKFGLTIKSIDGQSGAYASNNELIQQRISLLDKEIKAEREKAELEYRQDKKNIDKDVADKAAKKESAEKRYNNAEQNYLNILNKVENNEPIELKYSRKTGVRIDKTLDPQKDKAEIQSYVEELAKAFNEAREYYVDTSTEFDQAFQKVEQANKASFARHIDNLEQEGKKVGDTTRSLFDALAAVSAEKNYEFTKEELTRIFDVFSSTNPDNIDKLKDSFLELPHPIELTSKELGLFEQIVKQVSFSTITNQQKELDAASRDLQQTVNSTENELKYLNQTLYDLERGQKLSAEAVTDLLKKYPELAGEVSKMGDGWTIEESAVESVRQKKLDLLRDSLMAERGITGTLHTELQSRLRNYGIELSSIKDLATARLEAANIPTIDIPSNIYNHLPEHAKQIFEEKNRQAEKTKEDLINYGKNLETINDLEQTMKDRLFGVKNSSSSGSSSSSKDKAAYESRLKINKLEDAVTKANAALDKNQQKLDEAIASGKEYDKTLNNRLTLYNNLTKSLDHLKNSHVKQQQELRGILGKAGLLDKNGAVIENAGQKLESIANSGTDTIQGHSIQTIESFVEQYLNLPRQINDADSQLNQAVRGIADTFGKGLERIQSASETKQAKSKHKIAMLGEINTTEEKELLATYTEEIVQNIVNERKQINDEIYKTQQLIRSSKSTDTQKRAAEIYLKTLLDAQNKKYEEVVTQSEDLGKKQAEALISGFEDQMKELEFQKSLLGSLDTLEKQQAATDIDKAIASVYAQAAQSIESQTAELTRKLNQSQSIAERSLTQAKLDALNEYQRTVLKQIADMNNAEAKARSDRADSIIENYKKMLQKEKELREQAIEEEIRGENERHNNKVKHLDDELKRYEDIINARLKSLDRANAEEDYEAQLNKLMKERQDIADKISVLALDNSFEAKAKRKALQEQLDSKNEDIDKFKLDRERELVKEGLSDQLEDRRTTIEKERELEDKQHEDALDKLDKEKRKIERHYKQILEDEKYFYNLKQSLLNEDKAAVNTALNEIQFKYDSFFAYLEEQSKRFGTKIADNIRYGFEQDYTDTQEYRDTIDSSGKAPSGSSTVPGQAGGGKQNEDAEKQRRWKEYLANKQRAESLTRQVIQLQRTNPNSIDIIHIKEEINKLRSINDSYRKFYNFPDKSYDELKNIKPFSAKSGGMTPPWGGNGGKFLLAHEKEIVLNQSDSFNLLKVVDITRNIVDSIRNMKLPSFTQQQNTTHAGTTIQNLHVAITGAFGPKDGGDMAASLINGLKARGVNI</sequence>
<feature type="coiled-coil region" evidence="1">
    <location>
        <begin position="565"/>
        <end position="678"/>
    </location>
</feature>
<keyword evidence="6" id="KW-1185">Reference proteome</keyword>
<accession>A0ABT4DSH0</accession>
<protein>
    <submittedName>
        <fullName evidence="5">Phage tail tape measure protein</fullName>
    </submittedName>
</protein>
<keyword evidence="3" id="KW-1133">Transmembrane helix</keyword>
<gene>
    <name evidence="5" type="ORF">M5X09_05735</name>
</gene>
<reference evidence="5 6" key="1">
    <citation type="submission" date="2022-05" db="EMBL/GenBank/DDBJ databases">
        <title>Genome Sequencing of Bee-Associated Microbes.</title>
        <authorList>
            <person name="Dunlap C."/>
        </authorList>
    </citation>
    <scope>NUCLEOTIDE SEQUENCE [LARGE SCALE GENOMIC DNA]</scope>
    <source>
        <strain evidence="5 6">NRRL NRS-1438</strain>
    </source>
</reference>
<dbReference type="EMBL" id="JAMDLW010000006">
    <property type="protein sequence ID" value="MCY9519183.1"/>
    <property type="molecule type" value="Genomic_DNA"/>
</dbReference>
<feature type="coiled-coil region" evidence="1">
    <location>
        <begin position="1558"/>
        <end position="1585"/>
    </location>
</feature>
<keyword evidence="3" id="KW-0472">Membrane</keyword>
<dbReference type="InterPro" id="IPR010090">
    <property type="entry name" value="Phage_tape_meas"/>
</dbReference>
<feature type="domain" description="Phage tail tape measure protein" evidence="4">
    <location>
        <begin position="161"/>
        <end position="355"/>
    </location>
</feature>
<feature type="coiled-coil region" evidence="1">
    <location>
        <begin position="842"/>
        <end position="873"/>
    </location>
</feature>
<evidence type="ECO:0000313" key="6">
    <source>
        <dbReference type="Proteomes" id="UP001207626"/>
    </source>
</evidence>
<evidence type="ECO:0000313" key="5">
    <source>
        <dbReference type="EMBL" id="MCY9519183.1"/>
    </source>
</evidence>
<feature type="region of interest" description="Disordered" evidence="2">
    <location>
        <begin position="1653"/>
        <end position="1683"/>
    </location>
</feature>
<dbReference type="NCBIfam" id="TIGR01760">
    <property type="entry name" value="tape_meas_TP901"/>
    <property type="match status" value="1"/>
</dbReference>
<keyword evidence="3" id="KW-0812">Transmembrane</keyword>
<dbReference type="Pfam" id="PF10145">
    <property type="entry name" value="PhageMin_Tail"/>
    <property type="match status" value="1"/>
</dbReference>
<evidence type="ECO:0000256" key="1">
    <source>
        <dbReference type="SAM" id="Coils"/>
    </source>
</evidence>
<feature type="transmembrane region" description="Helical" evidence="3">
    <location>
        <begin position="511"/>
        <end position="532"/>
    </location>
</feature>